<comment type="cofactor">
    <cofactor evidence="5">
        <name>Fe(2+)</name>
        <dbReference type="ChEBI" id="CHEBI:29033"/>
    </cofactor>
    <text evidence="5">Binds 1 Fe(2+) ion per subunit.</text>
</comment>
<reference evidence="6 7" key="1">
    <citation type="journal article" date="2020" name="Nat. Food">
        <title>A phased Vanilla planifolia genome enables genetic improvement of flavour and production.</title>
        <authorList>
            <person name="Hasing T."/>
            <person name="Tang H."/>
            <person name="Brym M."/>
            <person name="Khazi F."/>
            <person name="Huang T."/>
            <person name="Chambers A.H."/>
        </authorList>
    </citation>
    <scope>NUCLEOTIDE SEQUENCE [LARGE SCALE GENOMIC DNA]</scope>
    <source>
        <tissue evidence="6">Leaf</tissue>
    </source>
</reference>
<evidence type="ECO:0000256" key="4">
    <source>
        <dbReference type="ARBA" id="ARBA00023004"/>
    </source>
</evidence>
<keyword evidence="3" id="KW-0560">Oxidoreductase</keyword>
<evidence type="ECO:0000256" key="5">
    <source>
        <dbReference type="PIRSR" id="PIRSR604294-1"/>
    </source>
</evidence>
<evidence type="ECO:0000256" key="2">
    <source>
        <dbReference type="ARBA" id="ARBA00022723"/>
    </source>
</evidence>
<dbReference type="PANTHER" id="PTHR10543">
    <property type="entry name" value="BETA-CAROTENE DIOXYGENASE"/>
    <property type="match status" value="1"/>
</dbReference>
<dbReference type="InterPro" id="IPR004294">
    <property type="entry name" value="Carotenoid_Oase"/>
</dbReference>
<dbReference type="Pfam" id="PF03055">
    <property type="entry name" value="RPE65"/>
    <property type="match status" value="1"/>
</dbReference>
<sequence>MATFPTTAGHLYGIRRRHVGYHLRSPHIRPVVRRPPVAAGVLGIIGEASTRLLDAVVSSNFKFTGQPWLPSQSNFMPVEENGDAELIGGIEGEISQDFPEGVYIRNGPNPLVGALQSASSVLGLSSETWLEGEGMLHSITFSKSGGGSGGGCGGNGWTVSYRNRFVESETLRIERGRRSPAFLPVIEGDAPAVVAAYLLNQARNRPSLILLNLRFGKAIKDLSNTNVFELSGRAFSITENHLPHEIDLSSLETLGTWDLNGAWNRSFMAHPRKAPGGELVFVGADAMKPFLVLGVISADGKELKHKVDLKLERGIICHDIGVTKRYNIILDMPLTFDLIRLVKGGPLIKFEKESHARIGVMPRYGDADSIKWFEVEPFCSLHIVNCYEDGDEVVIRAGRSRGSIIPGPEFKRNRYQWFSNGFKIQLTDESYDDNSNEGLFVTRIHEWTLNMKTSNVKQRYLTGSDLSVEMPMINDLYGGLCNRYAYAQLVDSEASSICALPKFGSLVKFYFNEEKENKMKLENTCCKYIEMERHQLGANNFCSGATFVPKQGDVKEDDGWVITFVHDEDTNTSQVHIIDAKNFEGDPIAKITLPRRVPYGFHGTFIPRLRTP</sequence>
<name>A0A835VDF9_VANPL</name>
<comment type="caution">
    <text evidence="6">The sequence shown here is derived from an EMBL/GenBank/DDBJ whole genome shotgun (WGS) entry which is preliminary data.</text>
</comment>
<accession>A0A835VDF9</accession>
<keyword evidence="2 5" id="KW-0479">Metal-binding</keyword>
<feature type="binding site" evidence="5">
    <location>
        <position position="318"/>
    </location>
    <ligand>
        <name>Fe cation</name>
        <dbReference type="ChEBI" id="CHEBI:24875"/>
        <note>catalytic</note>
    </ligand>
</feature>
<keyword evidence="7" id="KW-1185">Reference proteome</keyword>
<comment type="similarity">
    <text evidence="1">Belongs to the carotenoid oxygenase family.</text>
</comment>
<evidence type="ECO:0000313" key="7">
    <source>
        <dbReference type="Proteomes" id="UP000636800"/>
    </source>
</evidence>
<evidence type="ECO:0000313" key="6">
    <source>
        <dbReference type="EMBL" id="KAG0492925.1"/>
    </source>
</evidence>
<feature type="binding site" evidence="5">
    <location>
        <position position="602"/>
    </location>
    <ligand>
        <name>Fe cation</name>
        <dbReference type="ChEBI" id="CHEBI:24875"/>
        <note>catalytic</note>
    </ligand>
</feature>
<organism evidence="6 7">
    <name type="scientific">Vanilla planifolia</name>
    <name type="common">Vanilla</name>
    <dbReference type="NCBI Taxonomy" id="51239"/>
    <lineage>
        <taxon>Eukaryota</taxon>
        <taxon>Viridiplantae</taxon>
        <taxon>Streptophyta</taxon>
        <taxon>Embryophyta</taxon>
        <taxon>Tracheophyta</taxon>
        <taxon>Spermatophyta</taxon>
        <taxon>Magnoliopsida</taxon>
        <taxon>Liliopsida</taxon>
        <taxon>Asparagales</taxon>
        <taxon>Orchidaceae</taxon>
        <taxon>Vanilloideae</taxon>
        <taxon>Vanilleae</taxon>
        <taxon>Vanilla</taxon>
    </lineage>
</organism>
<gene>
    <name evidence="6" type="ORF">HPP92_006323</name>
</gene>
<evidence type="ECO:0000256" key="1">
    <source>
        <dbReference type="ARBA" id="ARBA00006787"/>
    </source>
</evidence>
<proteinExistence type="inferred from homology"/>
<dbReference type="PANTHER" id="PTHR10543:SF145">
    <property type="entry name" value="OS09G0321200 PROTEIN"/>
    <property type="match status" value="1"/>
</dbReference>
<keyword evidence="4 5" id="KW-0408">Iron</keyword>
<dbReference type="EMBL" id="JADCNL010000002">
    <property type="protein sequence ID" value="KAG0492925.1"/>
    <property type="molecule type" value="Genomic_DNA"/>
</dbReference>
<feature type="binding site" evidence="5">
    <location>
        <position position="270"/>
    </location>
    <ligand>
        <name>Fe cation</name>
        <dbReference type="ChEBI" id="CHEBI:24875"/>
        <note>catalytic</note>
    </ligand>
</feature>
<dbReference type="AlphaFoldDB" id="A0A835VDF9"/>
<dbReference type="GO" id="GO:0016121">
    <property type="term" value="P:carotene catabolic process"/>
    <property type="evidence" value="ECO:0007669"/>
    <property type="project" value="TreeGrafter"/>
</dbReference>
<feature type="binding site" evidence="5">
    <location>
        <position position="382"/>
    </location>
    <ligand>
        <name>Fe cation</name>
        <dbReference type="ChEBI" id="CHEBI:24875"/>
        <note>catalytic</note>
    </ligand>
</feature>
<dbReference type="GO" id="GO:0010436">
    <property type="term" value="F:carotenoid dioxygenase activity"/>
    <property type="evidence" value="ECO:0007669"/>
    <property type="project" value="TreeGrafter"/>
</dbReference>
<dbReference type="Proteomes" id="UP000636800">
    <property type="component" value="Chromosome 2"/>
</dbReference>
<protein>
    <submittedName>
        <fullName evidence="6">Uncharacterized protein</fullName>
    </submittedName>
</protein>
<evidence type="ECO:0000256" key="3">
    <source>
        <dbReference type="ARBA" id="ARBA00022964"/>
    </source>
</evidence>
<dbReference type="GO" id="GO:0046872">
    <property type="term" value="F:metal ion binding"/>
    <property type="evidence" value="ECO:0007669"/>
    <property type="project" value="UniProtKB-KW"/>
</dbReference>
<keyword evidence="3" id="KW-0223">Dioxygenase</keyword>
<dbReference type="GO" id="GO:0009570">
    <property type="term" value="C:chloroplast stroma"/>
    <property type="evidence" value="ECO:0007669"/>
    <property type="project" value="TreeGrafter"/>
</dbReference>